<proteinExistence type="predicted"/>
<evidence type="ECO:0000313" key="3">
    <source>
        <dbReference type="EMBL" id="USS87457.1"/>
    </source>
</evidence>
<sequence>MDDLLVKGKLNDQTFETKLSCVLRNSFYLQWELNGTYQLQLVALDDQQMDYELLEPEASLFFQGQEYLIKQVQSDYSNGLNTKTVNATHVSKECQWFRQRETRNGVITYSPADVLGFVFNGNVAGFSFEVLSSFPTKQIENFGNVSGQEALNKLIEVWPDAVIVPDNRHIKVYSRNDFEINRGHRIDYQANASDIKITYDSTSLSNQVWCIGKAKDKAEGAPDNAPIEYFFDPFLVTIPDSINKYGIHEIATISDERFTNPESMRNYAKSQLQPEPSFTIEITNDYQFQPFQGDLVRLEIRPAKFITNLATVGFQYYPPGFNDPGQPTQLTLNSTPKTILDYQNYTNGRINSKSHQ</sequence>
<evidence type="ECO:0000313" key="4">
    <source>
        <dbReference type="Proteomes" id="UP001057025"/>
    </source>
</evidence>
<name>A0ABY5BQT7_9LACO</name>
<dbReference type="EMBL" id="CP097118">
    <property type="protein sequence ID" value="USS87457.1"/>
    <property type="molecule type" value="Genomic_DNA"/>
</dbReference>
<dbReference type="Gene3D" id="6.20.110.10">
    <property type="match status" value="1"/>
</dbReference>
<feature type="domain" description="Tail spike" evidence="1">
    <location>
        <begin position="107"/>
        <end position="343"/>
    </location>
</feature>
<evidence type="ECO:0000259" key="2">
    <source>
        <dbReference type="Pfam" id="PF18994"/>
    </source>
</evidence>
<dbReference type="InterPro" id="IPR044051">
    <property type="entry name" value="Prophage_tail_N"/>
</dbReference>
<evidence type="ECO:0000259" key="1">
    <source>
        <dbReference type="Pfam" id="PF06605"/>
    </source>
</evidence>
<gene>
    <name evidence="3" type="ORF">M3M39_04875</name>
</gene>
<feature type="domain" description="Prophage endopeptidase tail N-terminal" evidence="2">
    <location>
        <begin position="15"/>
        <end position="89"/>
    </location>
</feature>
<dbReference type="Pfam" id="PF06605">
    <property type="entry name" value="Prophage_tail"/>
    <property type="match status" value="1"/>
</dbReference>
<keyword evidence="4" id="KW-1185">Reference proteome</keyword>
<dbReference type="Gene3D" id="3.55.50.40">
    <property type="match status" value="1"/>
</dbReference>
<dbReference type="InterPro" id="IPR010572">
    <property type="entry name" value="Tail_dom"/>
</dbReference>
<dbReference type="RefSeq" id="WP_252796753.1">
    <property type="nucleotide sequence ID" value="NZ_CP097118.1"/>
</dbReference>
<reference evidence="3" key="1">
    <citation type="submission" date="2022-05" db="EMBL/GenBank/DDBJ databases">
        <authorList>
            <person name="Oliphant S.A."/>
            <person name="Watson-Haigh N.S."/>
            <person name="Sumby K.M."/>
            <person name="Gardner J.M."/>
            <person name="Jiranek V."/>
        </authorList>
    </citation>
    <scope>NUCLEOTIDE SEQUENCE</scope>
    <source>
        <strain evidence="3">KI11_C11</strain>
    </source>
</reference>
<dbReference type="Pfam" id="PF18994">
    <property type="entry name" value="Prophage_tailD1"/>
    <property type="match status" value="1"/>
</dbReference>
<dbReference type="Proteomes" id="UP001057025">
    <property type="component" value="Chromosome"/>
</dbReference>
<organism evidence="3 4">
    <name type="scientific">Fructilactobacillus hinvesii</name>
    <dbReference type="NCBI Taxonomy" id="2940300"/>
    <lineage>
        <taxon>Bacteria</taxon>
        <taxon>Bacillati</taxon>
        <taxon>Bacillota</taxon>
        <taxon>Bacilli</taxon>
        <taxon>Lactobacillales</taxon>
        <taxon>Lactobacillaceae</taxon>
        <taxon>Fructilactobacillus</taxon>
    </lineage>
</organism>
<accession>A0ABY5BQT7</accession>
<protein>
    <submittedName>
        <fullName evidence="3">Phage tail protein</fullName>
    </submittedName>
</protein>